<dbReference type="GO" id="GO:0005778">
    <property type="term" value="C:peroxisomal membrane"/>
    <property type="evidence" value="ECO:0007669"/>
    <property type="project" value="TreeGrafter"/>
</dbReference>
<feature type="compositionally biased region" description="Low complexity" evidence="3">
    <location>
        <begin position="54"/>
        <end position="70"/>
    </location>
</feature>
<evidence type="ECO:0000313" key="4">
    <source>
        <dbReference type="EMBL" id="GFU18658.1"/>
    </source>
</evidence>
<dbReference type="Gene3D" id="1.20.120.900">
    <property type="entry name" value="Pex19, mPTS binding domain"/>
    <property type="match status" value="1"/>
</dbReference>
<dbReference type="PANTHER" id="PTHR12774:SF2">
    <property type="entry name" value="PEROXISOMAL BIOGENESIS FACTOR 19"/>
    <property type="match status" value="1"/>
</dbReference>
<reference evidence="4" key="1">
    <citation type="submission" date="2020-08" db="EMBL/GenBank/DDBJ databases">
        <title>Multicomponent nature underlies the extraordinary mechanical properties of spider dragline silk.</title>
        <authorList>
            <person name="Kono N."/>
            <person name="Nakamura H."/>
            <person name="Mori M."/>
            <person name="Yoshida Y."/>
            <person name="Ohtoshi R."/>
            <person name="Malay A.D."/>
            <person name="Moran D.A.P."/>
            <person name="Tomita M."/>
            <person name="Numata K."/>
            <person name="Arakawa K."/>
        </authorList>
    </citation>
    <scope>NUCLEOTIDE SEQUENCE</scope>
</reference>
<dbReference type="InterPro" id="IPR006708">
    <property type="entry name" value="Pex19"/>
</dbReference>
<dbReference type="GO" id="GO:0045046">
    <property type="term" value="P:protein import into peroxisome membrane"/>
    <property type="evidence" value="ECO:0007669"/>
    <property type="project" value="TreeGrafter"/>
</dbReference>
<dbReference type="EMBL" id="BMAW01126872">
    <property type="protein sequence ID" value="GFU18658.1"/>
    <property type="molecule type" value="Genomic_DNA"/>
</dbReference>
<dbReference type="Pfam" id="PF04614">
    <property type="entry name" value="Pex19"/>
    <property type="match status" value="1"/>
</dbReference>
<dbReference type="GO" id="GO:0033328">
    <property type="term" value="F:peroxisome membrane targeting sequence binding"/>
    <property type="evidence" value="ECO:0007669"/>
    <property type="project" value="TreeGrafter"/>
</dbReference>
<protein>
    <recommendedName>
        <fullName evidence="2">Peroxin-19</fullName>
    </recommendedName>
</protein>
<feature type="compositionally biased region" description="Basic and acidic residues" evidence="3">
    <location>
        <begin position="11"/>
        <end position="31"/>
    </location>
</feature>
<dbReference type="InterPro" id="IPR038322">
    <property type="entry name" value="Pex19_C_sf"/>
</dbReference>
<proteinExistence type="inferred from homology"/>
<comment type="similarity">
    <text evidence="1">Belongs to the peroxin-19 family.</text>
</comment>
<organism evidence="4 5">
    <name type="scientific">Nephila pilipes</name>
    <name type="common">Giant wood spider</name>
    <name type="synonym">Nephila maculata</name>
    <dbReference type="NCBI Taxonomy" id="299642"/>
    <lineage>
        <taxon>Eukaryota</taxon>
        <taxon>Metazoa</taxon>
        <taxon>Ecdysozoa</taxon>
        <taxon>Arthropoda</taxon>
        <taxon>Chelicerata</taxon>
        <taxon>Arachnida</taxon>
        <taxon>Araneae</taxon>
        <taxon>Araneomorphae</taxon>
        <taxon>Entelegynae</taxon>
        <taxon>Araneoidea</taxon>
        <taxon>Nephilidae</taxon>
        <taxon>Nephila</taxon>
    </lineage>
</organism>
<comment type="caution">
    <text evidence="4">The sequence shown here is derived from an EMBL/GenBank/DDBJ whole genome shotgun (WGS) entry which is preliminary data.</text>
</comment>
<dbReference type="AlphaFoldDB" id="A0A8X6QHB3"/>
<sequence length="296" mass="32841">MIVAGLLSLENKMEQPDKPDDTKSPGDDLSKLLDSCLDDFNKPLPVPTPVTAQSKKISASDAKGASADSAKPSESAAWGEEFKEFNEVMENFITDESELSEIKKLMNSCLSQEGPPIDDENFAKSFADTIQELTQQAQNIPETSPEDLANMLSGLGLGGDGNNPDAEGLPDIMPLMQSVMQRLMSKELLYPSIKDIVEKYPGWLDEKKPTLKTEEYDNYLKQFEIMKEICDEFEKETSQSENANKEQFEKVLQLMHKVQSYGNPPKELVSNINPGIPVDEEGNLQIPGVTEQCVIM</sequence>
<dbReference type="OrthoDB" id="21292at2759"/>
<dbReference type="Proteomes" id="UP000887013">
    <property type="component" value="Unassembled WGS sequence"/>
</dbReference>
<evidence type="ECO:0000313" key="5">
    <source>
        <dbReference type="Proteomes" id="UP000887013"/>
    </source>
</evidence>
<feature type="region of interest" description="Disordered" evidence="3">
    <location>
        <begin position="1"/>
        <end position="76"/>
    </location>
</feature>
<evidence type="ECO:0000256" key="1">
    <source>
        <dbReference type="ARBA" id="ARBA00006326"/>
    </source>
</evidence>
<dbReference type="PANTHER" id="PTHR12774">
    <property type="entry name" value="PEROXISOMAL BIOGENESIS FACTOR 19"/>
    <property type="match status" value="1"/>
</dbReference>
<name>A0A8X6QHB3_NEPPI</name>
<accession>A0A8X6QHB3</accession>
<gene>
    <name evidence="4" type="primary">PEX19</name>
    <name evidence="4" type="ORF">NPIL_105931</name>
</gene>
<evidence type="ECO:0000256" key="3">
    <source>
        <dbReference type="SAM" id="MobiDB-lite"/>
    </source>
</evidence>
<evidence type="ECO:0000256" key="2">
    <source>
        <dbReference type="ARBA" id="ARBA00029688"/>
    </source>
</evidence>
<keyword evidence="5" id="KW-1185">Reference proteome</keyword>